<dbReference type="GO" id="GO:0045152">
    <property type="term" value="F:antisigma factor binding"/>
    <property type="evidence" value="ECO:0007669"/>
    <property type="project" value="TreeGrafter"/>
</dbReference>
<dbReference type="Pfam" id="PF17188">
    <property type="entry name" value="MucB_RseB_C"/>
    <property type="match status" value="1"/>
</dbReference>
<evidence type="ECO:0000256" key="5">
    <source>
        <dbReference type="SAM" id="SignalP"/>
    </source>
</evidence>
<evidence type="ECO:0000256" key="3">
    <source>
        <dbReference type="ARBA" id="ARBA00022729"/>
    </source>
</evidence>
<gene>
    <name evidence="8" type="ORF">CEG18_12350</name>
</gene>
<feature type="domain" description="MucB/RseB C-terminal" evidence="7">
    <location>
        <begin position="209"/>
        <end position="307"/>
    </location>
</feature>
<dbReference type="GO" id="GO:0030288">
    <property type="term" value="C:outer membrane-bounded periplasmic space"/>
    <property type="evidence" value="ECO:0007669"/>
    <property type="project" value="TreeGrafter"/>
</dbReference>
<dbReference type="InterPro" id="IPR033434">
    <property type="entry name" value="MucB/RseB_N"/>
</dbReference>
<dbReference type="Gene3D" id="3.30.200.100">
    <property type="entry name" value="MucB/RseB, C-terminal domain"/>
    <property type="match status" value="1"/>
</dbReference>
<dbReference type="PIRSF" id="PIRSF005427">
    <property type="entry name" value="RseB"/>
    <property type="match status" value="1"/>
</dbReference>
<evidence type="ECO:0000313" key="9">
    <source>
        <dbReference type="Proteomes" id="UP000198145"/>
    </source>
</evidence>
<evidence type="ECO:0000256" key="2">
    <source>
        <dbReference type="ARBA" id="ARBA00008150"/>
    </source>
</evidence>
<evidence type="ECO:0000259" key="6">
    <source>
        <dbReference type="Pfam" id="PF03888"/>
    </source>
</evidence>
<dbReference type="AlphaFoldDB" id="A0A2D0AE32"/>
<evidence type="ECO:0000259" key="7">
    <source>
        <dbReference type="Pfam" id="PF17188"/>
    </source>
</evidence>
<feature type="chain" id="PRO_5012157863" evidence="5">
    <location>
        <begin position="22"/>
        <end position="314"/>
    </location>
</feature>
<keyword evidence="4" id="KW-0574">Periplasm</keyword>
<organism evidence="8 9">
    <name type="scientific">Pseudomonas nitroreducens</name>
    <dbReference type="NCBI Taxonomy" id="46680"/>
    <lineage>
        <taxon>Bacteria</taxon>
        <taxon>Pseudomonadati</taxon>
        <taxon>Pseudomonadota</taxon>
        <taxon>Gammaproteobacteria</taxon>
        <taxon>Pseudomonadales</taxon>
        <taxon>Pseudomonadaceae</taxon>
        <taxon>Pseudomonas</taxon>
    </lineage>
</organism>
<keyword evidence="3 5" id="KW-0732">Signal</keyword>
<evidence type="ECO:0000313" key="8">
    <source>
        <dbReference type="EMBL" id="OWP50334.1"/>
    </source>
</evidence>
<evidence type="ECO:0000256" key="1">
    <source>
        <dbReference type="ARBA" id="ARBA00004418"/>
    </source>
</evidence>
<dbReference type="CDD" id="cd16327">
    <property type="entry name" value="RseB"/>
    <property type="match status" value="1"/>
</dbReference>
<dbReference type="InterPro" id="IPR038484">
    <property type="entry name" value="MucB/RseB_C_sf"/>
</dbReference>
<sequence length="314" mass="34341">MRAKTALLFFLGGLLALPVQAADALDWIKRLSEADQKQNFQGTFIYERSGAFSTHDVWHRVESDGSVREHLVQVDGPRQEVVRVDGATQCVGGGMSGQVSTGEMWPARKFNPADLSSYYDVRVAGESRIADRPAVVLAVIPRDQHRYGFELHVDKQTGLPLKSLLLNDKGQIIERLQFTRIDLSAPDDSELQPTAACKPVKETKVAAVKTSWHSEWVPPGFTLNSTLQERSPVSNDQVLCLAYGDGLARFSVFLEPLHGAKVDDARTQLGPTTVVSRRFASDDGGTMVTVVGEIPSGTAERVALSMRPTGTQPQ</sequence>
<dbReference type="GO" id="GO:0032885">
    <property type="term" value="P:regulation of polysaccharide biosynthetic process"/>
    <property type="evidence" value="ECO:0007669"/>
    <property type="project" value="TreeGrafter"/>
</dbReference>
<dbReference type="PANTHER" id="PTHR38782">
    <property type="match status" value="1"/>
</dbReference>
<dbReference type="EMBL" id="NJBA01000004">
    <property type="protein sequence ID" value="OWP50334.1"/>
    <property type="molecule type" value="Genomic_DNA"/>
</dbReference>
<evidence type="ECO:0000256" key="4">
    <source>
        <dbReference type="ARBA" id="ARBA00022764"/>
    </source>
</evidence>
<name>A0A2D0AE32_PSENT</name>
<feature type="signal peptide" evidence="5">
    <location>
        <begin position="1"/>
        <end position="21"/>
    </location>
</feature>
<dbReference type="InterPro" id="IPR005588">
    <property type="entry name" value="MucB_RseB"/>
</dbReference>
<comment type="similarity">
    <text evidence="2">Belongs to the RseB family.</text>
</comment>
<dbReference type="RefSeq" id="WP_088417753.1">
    <property type="nucleotide sequence ID" value="NZ_NJBA01000004.1"/>
</dbReference>
<protein>
    <submittedName>
        <fullName evidence="8">RNA polymerase subunit sigma</fullName>
    </submittedName>
</protein>
<dbReference type="Pfam" id="PF03888">
    <property type="entry name" value="MucB_RseB"/>
    <property type="match status" value="1"/>
</dbReference>
<proteinExistence type="inferred from homology"/>
<dbReference type="PANTHER" id="PTHR38782:SF1">
    <property type="entry name" value="SIGMA-E FACTOR REGULATORY PROTEIN RSEB"/>
    <property type="match status" value="1"/>
</dbReference>
<dbReference type="Proteomes" id="UP000198145">
    <property type="component" value="Unassembled WGS sequence"/>
</dbReference>
<reference evidence="8 9" key="1">
    <citation type="submission" date="2017-06" db="EMBL/GenBank/DDBJ databases">
        <title>Draft genome of Pseudomonas nitroreducens DF05.</title>
        <authorList>
            <person name="Iyer R."/>
        </authorList>
    </citation>
    <scope>NUCLEOTIDE SEQUENCE [LARGE SCALE GENOMIC DNA]</scope>
    <source>
        <strain evidence="8 9">DF05</strain>
    </source>
</reference>
<accession>A0A2D0AE32</accession>
<feature type="domain" description="MucB/RseB N-terminal" evidence="6">
    <location>
        <begin position="23"/>
        <end position="193"/>
    </location>
</feature>
<comment type="caution">
    <text evidence="8">The sequence shown here is derived from an EMBL/GenBank/DDBJ whole genome shotgun (WGS) entry which is preliminary data.</text>
</comment>
<dbReference type="eggNOG" id="COG3026">
    <property type="taxonomic scope" value="Bacteria"/>
</dbReference>
<dbReference type="InterPro" id="IPR033436">
    <property type="entry name" value="MucB/RseB_C"/>
</dbReference>
<comment type="subcellular location">
    <subcellularLocation>
        <location evidence="1">Periplasm</location>
    </subcellularLocation>
</comment>
<dbReference type="STRING" id="46680.GCA_000807755_03805"/>
<dbReference type="Gene3D" id="2.50.20.10">
    <property type="entry name" value="Lipoprotein localisation LolA/LolB/LppX"/>
    <property type="match status" value="1"/>
</dbReference>